<dbReference type="InterPro" id="IPR012910">
    <property type="entry name" value="Plug_dom"/>
</dbReference>
<accession>A0A4Z0LVK5</accession>
<reference evidence="14 15" key="1">
    <citation type="submission" date="2019-04" db="EMBL/GenBank/DDBJ databases">
        <title>Taxonomy of novel Haliea sp. from mangrove soil of West Coast of India.</title>
        <authorList>
            <person name="Verma A."/>
            <person name="Kumar P."/>
            <person name="Krishnamurthi S."/>
        </authorList>
    </citation>
    <scope>NUCLEOTIDE SEQUENCE [LARGE SCALE GENOMIC DNA]</scope>
    <source>
        <strain evidence="14 15">SAOS-164</strain>
    </source>
</reference>
<name>A0A4Z0LVK5_9GAMM</name>
<keyword evidence="7" id="KW-0406">Ion transport</keyword>
<dbReference type="InterPro" id="IPR036942">
    <property type="entry name" value="Beta-barrel_TonB_sf"/>
</dbReference>
<keyword evidence="10 11" id="KW-0998">Cell outer membrane</keyword>
<organism evidence="14 15">
    <name type="scientific">Mangrovimicrobium sediminis</name>
    <dbReference type="NCBI Taxonomy" id="2562682"/>
    <lineage>
        <taxon>Bacteria</taxon>
        <taxon>Pseudomonadati</taxon>
        <taxon>Pseudomonadota</taxon>
        <taxon>Gammaproteobacteria</taxon>
        <taxon>Cellvibrionales</taxon>
        <taxon>Halieaceae</taxon>
        <taxon>Mangrovimicrobium</taxon>
    </lineage>
</organism>
<keyword evidence="15" id="KW-1185">Reference proteome</keyword>
<dbReference type="PANTHER" id="PTHR32552">
    <property type="entry name" value="FERRICHROME IRON RECEPTOR-RELATED"/>
    <property type="match status" value="1"/>
</dbReference>
<evidence type="ECO:0000259" key="13">
    <source>
        <dbReference type="Pfam" id="PF07715"/>
    </source>
</evidence>
<evidence type="ECO:0000256" key="1">
    <source>
        <dbReference type="ARBA" id="ARBA00004571"/>
    </source>
</evidence>
<dbReference type="InterPro" id="IPR039426">
    <property type="entry name" value="TonB-dep_rcpt-like"/>
</dbReference>
<evidence type="ECO:0000256" key="2">
    <source>
        <dbReference type="ARBA" id="ARBA00022448"/>
    </source>
</evidence>
<sequence length="799" mass="86249">MLNTDPYNRITLRSAVTRACAILALGGVAAPGIAVAQATEEGASGGLEEVVVTARRRSEGLSRVPISVNALSAEQLLERSIRTDSDLQIAVPGLTIRQTQGNNSLTYSIRGQSADTFSGSPSAVIAYMNEVPLTISGASTFYDLDSIQVLKGPQGTLFGKNTTGGAVLYTSAKPTNELEGSVRVRSGNYDLLEVEGVLNVPIVDDTVLLRAAFNTLERDGYIDNILTGDELGELDRDSGRVSLTISPGERFQNDSVFAYSESGGTNTGASYTFSVYECGETNNGYALNCASSSLYGPFMDTVFGFEGAWAGYLAAHPEAYPEGLAAYVEEQKRLGYYKTQHPSSVEHDGEDWIFTNHTTFDLTDNMQIKNILGVSRAEMDTMQPQLGAPFLTIITGNVDTGRYGNEMEVESISDEIQLTGTAFEGDLDYIVGLYFQDDQADTLWPQTYFDLTPWAPPTTATNNFRITTETQAFYAQGTYNIERNTGIDLAFTAGFRWTVEDVTIEQLKQADAFGAADQDESFEEPSWELGVEWGITDELFTYVKGRSSFRSGGFNGSAPPVDAGATGGGNKFDVETVDDVEVGLKFRGVLAGMPTTFNVAAYKSWIEDVQRVEFPDPDGPGGLASIAVTANVPEMEVEGVELEASLAPTDWLELGVTGAYTDAEFTDGDVSLFGIDYTYSPVANTPEYSGSAYGKLTFMAGEAGDLSLRADLYAQSGFYFSNTADSIAPRTKLDSYELLNARLDWRGIFGTGLSAALWARNLTDEEYFVGGMALASSLGHNAAAVGEPRMYGLELAWEF</sequence>
<evidence type="ECO:0000256" key="11">
    <source>
        <dbReference type="PROSITE-ProRule" id="PRU01360"/>
    </source>
</evidence>
<evidence type="ECO:0000256" key="6">
    <source>
        <dbReference type="ARBA" id="ARBA00023004"/>
    </source>
</evidence>
<feature type="chain" id="PRO_5021215305" description="TonB-dependent receptor plug domain-containing protein" evidence="12">
    <location>
        <begin position="37"/>
        <end position="799"/>
    </location>
</feature>
<protein>
    <recommendedName>
        <fullName evidence="13">TonB-dependent receptor plug domain-containing protein</fullName>
    </recommendedName>
</protein>
<dbReference type="PANTHER" id="PTHR32552:SF81">
    <property type="entry name" value="TONB-DEPENDENT OUTER MEMBRANE RECEPTOR"/>
    <property type="match status" value="1"/>
</dbReference>
<dbReference type="GO" id="GO:0009279">
    <property type="term" value="C:cell outer membrane"/>
    <property type="evidence" value="ECO:0007669"/>
    <property type="project" value="UniProtKB-SubCell"/>
</dbReference>
<evidence type="ECO:0000256" key="9">
    <source>
        <dbReference type="ARBA" id="ARBA00023136"/>
    </source>
</evidence>
<evidence type="ECO:0000256" key="12">
    <source>
        <dbReference type="SAM" id="SignalP"/>
    </source>
</evidence>
<dbReference type="SUPFAM" id="SSF56935">
    <property type="entry name" value="Porins"/>
    <property type="match status" value="1"/>
</dbReference>
<keyword evidence="12" id="KW-0732">Signal</keyword>
<evidence type="ECO:0000256" key="10">
    <source>
        <dbReference type="ARBA" id="ARBA00023237"/>
    </source>
</evidence>
<feature type="signal peptide" evidence="12">
    <location>
        <begin position="1"/>
        <end position="36"/>
    </location>
</feature>
<comment type="caution">
    <text evidence="14">The sequence shown here is derived from an EMBL/GenBank/DDBJ whole genome shotgun (WGS) entry which is preliminary data.</text>
</comment>
<evidence type="ECO:0000313" key="15">
    <source>
        <dbReference type="Proteomes" id="UP000298050"/>
    </source>
</evidence>
<dbReference type="Pfam" id="PF07715">
    <property type="entry name" value="Plug"/>
    <property type="match status" value="1"/>
</dbReference>
<comment type="similarity">
    <text evidence="11">Belongs to the TonB-dependent receptor family.</text>
</comment>
<evidence type="ECO:0000313" key="14">
    <source>
        <dbReference type="EMBL" id="TGD71352.1"/>
    </source>
</evidence>
<dbReference type="GO" id="GO:0006826">
    <property type="term" value="P:iron ion transport"/>
    <property type="evidence" value="ECO:0007669"/>
    <property type="project" value="UniProtKB-KW"/>
</dbReference>
<dbReference type="OrthoDB" id="127311at2"/>
<evidence type="ECO:0000256" key="4">
    <source>
        <dbReference type="ARBA" id="ARBA00022496"/>
    </source>
</evidence>
<evidence type="ECO:0000256" key="7">
    <source>
        <dbReference type="ARBA" id="ARBA00023065"/>
    </source>
</evidence>
<keyword evidence="8" id="KW-0798">TonB box</keyword>
<evidence type="ECO:0000256" key="8">
    <source>
        <dbReference type="ARBA" id="ARBA00023077"/>
    </source>
</evidence>
<dbReference type="Gene3D" id="2.40.170.20">
    <property type="entry name" value="TonB-dependent receptor, beta-barrel domain"/>
    <property type="match status" value="2"/>
</dbReference>
<dbReference type="AlphaFoldDB" id="A0A4Z0LVK5"/>
<dbReference type="Proteomes" id="UP000298050">
    <property type="component" value="Unassembled WGS sequence"/>
</dbReference>
<keyword evidence="3 11" id="KW-1134">Transmembrane beta strand</keyword>
<comment type="subcellular location">
    <subcellularLocation>
        <location evidence="1 11">Cell outer membrane</location>
        <topology evidence="1 11">Multi-pass membrane protein</topology>
    </subcellularLocation>
</comment>
<keyword evidence="6" id="KW-0408">Iron</keyword>
<dbReference type="EMBL" id="SRLE01000014">
    <property type="protein sequence ID" value="TGD71352.1"/>
    <property type="molecule type" value="Genomic_DNA"/>
</dbReference>
<feature type="domain" description="TonB-dependent receptor plug" evidence="13">
    <location>
        <begin position="62"/>
        <end position="166"/>
    </location>
</feature>
<keyword evidence="9 11" id="KW-0472">Membrane</keyword>
<keyword evidence="2 11" id="KW-0813">Transport</keyword>
<dbReference type="PROSITE" id="PS52016">
    <property type="entry name" value="TONB_DEPENDENT_REC_3"/>
    <property type="match status" value="1"/>
</dbReference>
<dbReference type="RefSeq" id="WP_135446244.1">
    <property type="nucleotide sequence ID" value="NZ_SRLE01000014.1"/>
</dbReference>
<keyword evidence="4" id="KW-0410">Iron transport</keyword>
<keyword evidence="5 11" id="KW-0812">Transmembrane</keyword>
<evidence type="ECO:0000256" key="3">
    <source>
        <dbReference type="ARBA" id="ARBA00022452"/>
    </source>
</evidence>
<evidence type="ECO:0000256" key="5">
    <source>
        <dbReference type="ARBA" id="ARBA00022692"/>
    </source>
</evidence>
<gene>
    <name evidence="14" type="ORF">E4634_18955</name>
</gene>
<proteinExistence type="inferred from homology"/>